<feature type="chain" id="PRO_5024983103" evidence="2">
    <location>
        <begin position="21"/>
        <end position="235"/>
    </location>
</feature>
<evidence type="ECO:0000256" key="1">
    <source>
        <dbReference type="SAM" id="MobiDB-lite"/>
    </source>
</evidence>
<dbReference type="EMBL" id="SWFS01000336">
    <property type="protein sequence ID" value="KAA8909601.1"/>
    <property type="molecule type" value="Genomic_DNA"/>
</dbReference>
<evidence type="ECO:0000313" key="4">
    <source>
        <dbReference type="Proteomes" id="UP000761534"/>
    </source>
</evidence>
<dbReference type="VEuPathDB" id="FungiDB:TRICI_004436"/>
<comment type="caution">
    <text evidence="3">The sequence shown here is derived from an EMBL/GenBank/DDBJ whole genome shotgun (WGS) entry which is preliminary data.</text>
</comment>
<feature type="compositionally biased region" description="Low complexity" evidence="1">
    <location>
        <begin position="38"/>
        <end position="56"/>
    </location>
</feature>
<dbReference type="PROSITE" id="PS51257">
    <property type="entry name" value="PROKAR_LIPOPROTEIN"/>
    <property type="match status" value="1"/>
</dbReference>
<feature type="region of interest" description="Disordered" evidence="1">
    <location>
        <begin position="192"/>
        <end position="235"/>
    </location>
</feature>
<proteinExistence type="predicted"/>
<dbReference type="AlphaFoldDB" id="A0A642V778"/>
<name>A0A642V778_9ASCO</name>
<sequence>MHAKLLSLALTLTLSACAQAAPAETSTVWVTVPCPESTEQQEQPASTPTPTTTPEENAPHMHTKWITSYYTTFTVTAGGDQPVSTESTVPLSRGSGDGDDDENDDDDRHALTVTVHPTETDFLVETRTTTITTTTGGNVEKRSVKDAAATPVLFYPTDLVKSRSLFPAPSIEYLKSVPEPILALVPTMVVAPEPSNTTESSSIASTSTSTSSSQSGLAREISIPTGIRKQDGHYE</sequence>
<gene>
    <name evidence="3" type="ORF">TRICI_004436</name>
</gene>
<keyword evidence="4" id="KW-1185">Reference proteome</keyword>
<feature type="region of interest" description="Disordered" evidence="1">
    <location>
        <begin position="77"/>
        <end position="107"/>
    </location>
</feature>
<evidence type="ECO:0000313" key="3">
    <source>
        <dbReference type="EMBL" id="KAA8909601.1"/>
    </source>
</evidence>
<organism evidence="3 4">
    <name type="scientific">Trichomonascus ciferrii</name>
    <dbReference type="NCBI Taxonomy" id="44093"/>
    <lineage>
        <taxon>Eukaryota</taxon>
        <taxon>Fungi</taxon>
        <taxon>Dikarya</taxon>
        <taxon>Ascomycota</taxon>
        <taxon>Saccharomycotina</taxon>
        <taxon>Dipodascomycetes</taxon>
        <taxon>Dipodascales</taxon>
        <taxon>Trichomonascaceae</taxon>
        <taxon>Trichomonascus</taxon>
        <taxon>Trichomonascus ciferrii complex</taxon>
    </lineage>
</organism>
<feature type="signal peptide" evidence="2">
    <location>
        <begin position="1"/>
        <end position="20"/>
    </location>
</feature>
<feature type="region of interest" description="Disordered" evidence="1">
    <location>
        <begin position="36"/>
        <end position="58"/>
    </location>
</feature>
<keyword evidence="2" id="KW-0732">Signal</keyword>
<protein>
    <submittedName>
        <fullName evidence="3">Uncharacterized protein</fullName>
    </submittedName>
</protein>
<feature type="compositionally biased region" description="Low complexity" evidence="1">
    <location>
        <begin position="195"/>
        <end position="215"/>
    </location>
</feature>
<reference evidence="3" key="1">
    <citation type="journal article" date="2019" name="G3 (Bethesda)">
        <title>Genome Assemblies of Two Rare Opportunistic Yeast Pathogens: Diutina rugosa (syn. Candida rugosa) and Trichomonascus ciferrii (syn. Candida ciferrii).</title>
        <authorList>
            <person name="Mixao V."/>
            <person name="Saus E."/>
            <person name="Hansen A.P."/>
            <person name="Lass-Florl C."/>
            <person name="Gabaldon T."/>
        </authorList>
    </citation>
    <scope>NUCLEOTIDE SEQUENCE</scope>
    <source>
        <strain evidence="3">CBS 4856</strain>
    </source>
</reference>
<evidence type="ECO:0000256" key="2">
    <source>
        <dbReference type="SAM" id="SignalP"/>
    </source>
</evidence>
<accession>A0A642V778</accession>
<dbReference type="Proteomes" id="UP000761534">
    <property type="component" value="Unassembled WGS sequence"/>
</dbReference>